<dbReference type="InterPro" id="IPR026046">
    <property type="entry name" value="UBIAD1"/>
</dbReference>
<evidence type="ECO:0000256" key="6">
    <source>
        <dbReference type="SAM" id="MobiDB-lite"/>
    </source>
</evidence>
<feature type="transmembrane region" description="Helical" evidence="7">
    <location>
        <begin position="242"/>
        <end position="260"/>
    </location>
</feature>
<keyword evidence="5 7" id="KW-0472">Membrane</keyword>
<dbReference type="PANTHER" id="PTHR13929:SF0">
    <property type="entry name" value="UBIA PRENYLTRANSFERASE DOMAIN-CONTAINING PROTEIN 1"/>
    <property type="match status" value="1"/>
</dbReference>
<name>A0AAP0H3K2_9ASTR</name>
<evidence type="ECO:0000256" key="5">
    <source>
        <dbReference type="ARBA" id="ARBA00023136"/>
    </source>
</evidence>
<feature type="compositionally biased region" description="Basic and acidic residues" evidence="6">
    <location>
        <begin position="140"/>
        <end position="150"/>
    </location>
</feature>
<evidence type="ECO:0000256" key="2">
    <source>
        <dbReference type="ARBA" id="ARBA00022679"/>
    </source>
</evidence>
<organism evidence="8 9">
    <name type="scientific">Deinandra increscens subsp. villosa</name>
    <dbReference type="NCBI Taxonomy" id="3103831"/>
    <lineage>
        <taxon>Eukaryota</taxon>
        <taxon>Viridiplantae</taxon>
        <taxon>Streptophyta</taxon>
        <taxon>Embryophyta</taxon>
        <taxon>Tracheophyta</taxon>
        <taxon>Spermatophyta</taxon>
        <taxon>Magnoliopsida</taxon>
        <taxon>eudicotyledons</taxon>
        <taxon>Gunneridae</taxon>
        <taxon>Pentapetalae</taxon>
        <taxon>asterids</taxon>
        <taxon>campanulids</taxon>
        <taxon>Asterales</taxon>
        <taxon>Asteraceae</taxon>
        <taxon>Asteroideae</taxon>
        <taxon>Heliantheae alliance</taxon>
        <taxon>Madieae</taxon>
        <taxon>Madiinae</taxon>
        <taxon>Deinandra</taxon>
    </lineage>
</organism>
<accession>A0AAP0H3K2</accession>
<keyword evidence="4 7" id="KW-1133">Transmembrane helix</keyword>
<keyword evidence="9" id="KW-1185">Reference proteome</keyword>
<dbReference type="AlphaFoldDB" id="A0AAP0H3K2"/>
<comment type="caution">
    <text evidence="8">The sequence shown here is derived from an EMBL/GenBank/DDBJ whole genome shotgun (WGS) entry which is preliminary data.</text>
</comment>
<reference evidence="8 9" key="1">
    <citation type="submission" date="2024-04" db="EMBL/GenBank/DDBJ databases">
        <title>The reference genome of an endangered Asteraceae, Deinandra increscens subsp. villosa, native to the Central Coast of California.</title>
        <authorList>
            <person name="Guilliams M."/>
            <person name="Hasenstab-Lehman K."/>
            <person name="Meyer R."/>
            <person name="Mcevoy S."/>
        </authorList>
    </citation>
    <scope>NUCLEOTIDE SEQUENCE [LARGE SCALE GENOMIC DNA]</scope>
    <source>
        <tissue evidence="8">Leaf</tissue>
    </source>
</reference>
<dbReference type="Pfam" id="PF01040">
    <property type="entry name" value="UbiA"/>
    <property type="match status" value="1"/>
</dbReference>
<evidence type="ECO:0000256" key="1">
    <source>
        <dbReference type="ARBA" id="ARBA00004141"/>
    </source>
</evidence>
<dbReference type="EMBL" id="JBCNJP010000011">
    <property type="protein sequence ID" value="KAK9071056.1"/>
    <property type="molecule type" value="Genomic_DNA"/>
</dbReference>
<evidence type="ECO:0000313" key="8">
    <source>
        <dbReference type="EMBL" id="KAK9071056.1"/>
    </source>
</evidence>
<sequence length="468" mass="51420">MMIQQKYNGFDNTRQILQKDKPCGSIFEYSPKYRVAKCKTSLSSPFTFKECVCGGKCSQLNMLPRFCNQSCSWRSPIHLQPTHNFTRSYPIASLLGDLKSSSLCCFRTRLCFKYTHIGRSEIDHQRKRKQRRQLIQPKSQPDEHPATVSAHEDDISNATLVWRAIKLPIYSVALVPLTVGTAAAYLQTGLCSARQYVLLLFSSVLIITWLNLSNDVYDFDTGADVNKKESVVNMIGSRSGTLMAALLLLGLGSIGLVWASMKAGNMRSMLLLASAITCGYIYQCPPFRLSYRGLGEPLCFAAFGPFATTAFYLLQGSSTRVETLPITSTILSASVLVGITTSLILFCSHFHQIAGDKAVGKLSPLVRIGTETGSIVVKTAVISLYSLLFLLGICRALPITSIFLCALTLPMGKLVINFVSDNHQDNAKVFMAKYFCVRLHALFGAALAAGMVAARIIARNNVPNAIFT</sequence>
<feature type="transmembrane region" description="Helical" evidence="7">
    <location>
        <begin position="326"/>
        <end position="347"/>
    </location>
</feature>
<evidence type="ECO:0000313" key="9">
    <source>
        <dbReference type="Proteomes" id="UP001408789"/>
    </source>
</evidence>
<feature type="transmembrane region" description="Helical" evidence="7">
    <location>
        <begin position="193"/>
        <end position="212"/>
    </location>
</feature>
<gene>
    <name evidence="8" type="ORF">SSX86_009624</name>
</gene>
<dbReference type="InterPro" id="IPR011937">
    <property type="entry name" value="DHNA_phytyltransferase_MenA"/>
</dbReference>
<dbReference type="GO" id="GO:0042372">
    <property type="term" value="P:phylloquinone biosynthetic process"/>
    <property type="evidence" value="ECO:0007669"/>
    <property type="project" value="InterPro"/>
</dbReference>
<evidence type="ECO:0000256" key="4">
    <source>
        <dbReference type="ARBA" id="ARBA00022989"/>
    </source>
</evidence>
<proteinExistence type="inferred from homology"/>
<dbReference type="HAMAP" id="MF_01938">
    <property type="entry name" value="MenA_2"/>
    <property type="match status" value="1"/>
</dbReference>
<comment type="subcellular location">
    <subcellularLocation>
        <location evidence="1">Membrane</location>
        <topology evidence="1">Multi-pass membrane protein</topology>
    </subcellularLocation>
</comment>
<evidence type="ECO:0000256" key="3">
    <source>
        <dbReference type="ARBA" id="ARBA00022692"/>
    </source>
</evidence>
<dbReference type="PANTHER" id="PTHR13929">
    <property type="entry name" value="1,4-DIHYDROXY-2-NAPHTHOATE OCTAPRENYLTRANSFERASE"/>
    <property type="match status" value="1"/>
</dbReference>
<keyword evidence="2" id="KW-0808">Transferase</keyword>
<protein>
    <recommendedName>
        <fullName evidence="10">1,4-dihydroxy-2-naphthoate octaprenyltransferase</fullName>
    </recommendedName>
</protein>
<dbReference type="GO" id="GO:0016020">
    <property type="term" value="C:membrane"/>
    <property type="evidence" value="ECO:0007669"/>
    <property type="project" value="UniProtKB-SubCell"/>
</dbReference>
<feature type="region of interest" description="Disordered" evidence="6">
    <location>
        <begin position="123"/>
        <end position="150"/>
    </location>
</feature>
<feature type="transmembrane region" description="Helical" evidence="7">
    <location>
        <begin position="399"/>
        <end position="419"/>
    </location>
</feature>
<dbReference type="Proteomes" id="UP001408789">
    <property type="component" value="Unassembled WGS sequence"/>
</dbReference>
<evidence type="ECO:0008006" key="10">
    <source>
        <dbReference type="Google" id="ProtNLM"/>
    </source>
</evidence>
<evidence type="ECO:0000256" key="7">
    <source>
        <dbReference type="SAM" id="Phobius"/>
    </source>
</evidence>
<dbReference type="InterPro" id="IPR000537">
    <property type="entry name" value="UbiA_prenyltransferase"/>
</dbReference>
<feature type="transmembrane region" description="Helical" evidence="7">
    <location>
        <begin position="294"/>
        <end position="314"/>
    </location>
</feature>
<dbReference type="CDD" id="cd13962">
    <property type="entry name" value="PT_UbiA_UBIAD1"/>
    <property type="match status" value="1"/>
</dbReference>
<dbReference type="GO" id="GO:0004659">
    <property type="term" value="F:prenyltransferase activity"/>
    <property type="evidence" value="ECO:0007669"/>
    <property type="project" value="InterPro"/>
</dbReference>
<dbReference type="NCBIfam" id="TIGR02235">
    <property type="entry name" value="menA_cyano-plnt"/>
    <property type="match status" value="1"/>
</dbReference>
<feature type="transmembrane region" description="Helical" evidence="7">
    <location>
        <begin position="375"/>
        <end position="393"/>
    </location>
</feature>
<feature type="transmembrane region" description="Helical" evidence="7">
    <location>
        <begin position="439"/>
        <end position="458"/>
    </location>
</feature>
<keyword evidence="3 7" id="KW-0812">Transmembrane</keyword>
<feature type="transmembrane region" description="Helical" evidence="7">
    <location>
        <begin position="167"/>
        <end position="187"/>
    </location>
</feature>